<evidence type="ECO:0000256" key="1">
    <source>
        <dbReference type="SAM" id="MobiDB-lite"/>
    </source>
</evidence>
<reference evidence="2 3" key="1">
    <citation type="journal article" date="2020" name="ISME J.">
        <title>Uncovering the hidden diversity of litter-decomposition mechanisms in mushroom-forming fungi.</title>
        <authorList>
            <person name="Floudas D."/>
            <person name="Bentzer J."/>
            <person name="Ahren D."/>
            <person name="Johansson T."/>
            <person name="Persson P."/>
            <person name="Tunlid A."/>
        </authorList>
    </citation>
    <scope>NUCLEOTIDE SEQUENCE [LARGE SCALE GENOMIC DNA]</scope>
    <source>
        <strain evidence="2 3">CBS 101986</strain>
    </source>
</reference>
<evidence type="ECO:0000313" key="3">
    <source>
        <dbReference type="Proteomes" id="UP000567179"/>
    </source>
</evidence>
<gene>
    <name evidence="2" type="ORF">D9619_011997</name>
</gene>
<dbReference type="EMBL" id="JAACJJ010000044">
    <property type="protein sequence ID" value="KAF5314425.1"/>
    <property type="molecule type" value="Genomic_DNA"/>
</dbReference>
<organism evidence="2 3">
    <name type="scientific">Psilocybe cf. subviscida</name>
    <dbReference type="NCBI Taxonomy" id="2480587"/>
    <lineage>
        <taxon>Eukaryota</taxon>
        <taxon>Fungi</taxon>
        <taxon>Dikarya</taxon>
        <taxon>Basidiomycota</taxon>
        <taxon>Agaricomycotina</taxon>
        <taxon>Agaricomycetes</taxon>
        <taxon>Agaricomycetidae</taxon>
        <taxon>Agaricales</taxon>
        <taxon>Agaricineae</taxon>
        <taxon>Strophariaceae</taxon>
        <taxon>Psilocybe</taxon>
    </lineage>
</organism>
<comment type="caution">
    <text evidence="2">The sequence shown here is derived from an EMBL/GenBank/DDBJ whole genome shotgun (WGS) entry which is preliminary data.</text>
</comment>
<sequence>MHTRIPFDLYRQLEVLTACAVYSPGVVPHVLGSDGRVFTRRSGTKQRTGGHGHGVCGQSVDVVDEGEERGPEGVTESDADGDIGLVTAPDGSFVRACGGGADGDGEGGGVLAPPVNGPRTADKMKPGQARCRRFSDNSCLGIRIDSNGRVRVGRYQRTMAPAERSEGGSVTGVDADAGIRAILRISGVSGAEKG</sequence>
<feature type="region of interest" description="Disordered" evidence="1">
    <location>
        <begin position="103"/>
        <end position="126"/>
    </location>
</feature>
<accession>A0A8H5EVS3</accession>
<dbReference type="Proteomes" id="UP000567179">
    <property type="component" value="Unassembled WGS sequence"/>
</dbReference>
<feature type="region of interest" description="Disordered" evidence="1">
    <location>
        <begin position="41"/>
        <end position="84"/>
    </location>
</feature>
<dbReference type="AlphaFoldDB" id="A0A8H5EVS3"/>
<proteinExistence type="predicted"/>
<protein>
    <submittedName>
        <fullName evidence="2">Uncharacterized protein</fullName>
    </submittedName>
</protein>
<keyword evidence="3" id="KW-1185">Reference proteome</keyword>
<evidence type="ECO:0000313" key="2">
    <source>
        <dbReference type="EMBL" id="KAF5314425.1"/>
    </source>
</evidence>
<name>A0A8H5EVS3_9AGAR</name>
<feature type="compositionally biased region" description="Basic residues" evidence="1">
    <location>
        <begin position="41"/>
        <end position="50"/>
    </location>
</feature>